<accession>A0ACC0YSH0</accession>
<protein>
    <submittedName>
        <fullName evidence="1">Uncharacterized protein</fullName>
    </submittedName>
</protein>
<name>A0ACC0YSH0_9ROSI</name>
<evidence type="ECO:0000313" key="1">
    <source>
        <dbReference type="EMBL" id="KAJ0041422.1"/>
    </source>
</evidence>
<proteinExistence type="predicted"/>
<keyword evidence="2" id="KW-1185">Reference proteome</keyword>
<sequence length="117" mass="12829">MGVCASSPRTNAIKGGGGNHNSIRLPSTAKIIHMDGRVQELKAPISARNIISQNPNHFLCSSESMYMNNCLPQMPEEEELQLGQIYFLVPLSHAHKLLTLKDICSFAIKANSAFGNY</sequence>
<evidence type="ECO:0000313" key="2">
    <source>
        <dbReference type="Proteomes" id="UP001163603"/>
    </source>
</evidence>
<gene>
    <name evidence="1" type="ORF">Pint_28185</name>
</gene>
<reference evidence="2" key="1">
    <citation type="journal article" date="2023" name="G3 (Bethesda)">
        <title>Genome assembly and association tests identify interacting loci associated with vigor, precocity, and sex in interspecific pistachio rootstocks.</title>
        <authorList>
            <person name="Palmer W."/>
            <person name="Jacygrad E."/>
            <person name="Sagayaradj S."/>
            <person name="Cavanaugh K."/>
            <person name="Han R."/>
            <person name="Bertier L."/>
            <person name="Beede B."/>
            <person name="Kafkas S."/>
            <person name="Golino D."/>
            <person name="Preece J."/>
            <person name="Michelmore R."/>
        </authorList>
    </citation>
    <scope>NUCLEOTIDE SEQUENCE [LARGE SCALE GENOMIC DNA]</scope>
</reference>
<dbReference type="Proteomes" id="UP001163603">
    <property type="component" value="Chromosome 5"/>
</dbReference>
<comment type="caution">
    <text evidence="1">The sequence shown here is derived from an EMBL/GenBank/DDBJ whole genome shotgun (WGS) entry which is preliminary data.</text>
</comment>
<dbReference type="EMBL" id="CM047740">
    <property type="protein sequence ID" value="KAJ0041422.1"/>
    <property type="molecule type" value="Genomic_DNA"/>
</dbReference>
<organism evidence="1 2">
    <name type="scientific">Pistacia integerrima</name>
    <dbReference type="NCBI Taxonomy" id="434235"/>
    <lineage>
        <taxon>Eukaryota</taxon>
        <taxon>Viridiplantae</taxon>
        <taxon>Streptophyta</taxon>
        <taxon>Embryophyta</taxon>
        <taxon>Tracheophyta</taxon>
        <taxon>Spermatophyta</taxon>
        <taxon>Magnoliopsida</taxon>
        <taxon>eudicotyledons</taxon>
        <taxon>Gunneridae</taxon>
        <taxon>Pentapetalae</taxon>
        <taxon>rosids</taxon>
        <taxon>malvids</taxon>
        <taxon>Sapindales</taxon>
        <taxon>Anacardiaceae</taxon>
        <taxon>Pistacia</taxon>
    </lineage>
</organism>